<gene>
    <name evidence="2" type="ORF">DM01DRAFT_8398</name>
</gene>
<evidence type="ECO:0000313" key="3">
    <source>
        <dbReference type="Proteomes" id="UP000242146"/>
    </source>
</evidence>
<dbReference type="OrthoDB" id="4191831at2759"/>
<dbReference type="InterPro" id="IPR032675">
    <property type="entry name" value="LRR_dom_sf"/>
</dbReference>
<dbReference type="PANTHER" id="PTHR38926">
    <property type="entry name" value="F-BOX DOMAIN CONTAINING PROTEIN, EXPRESSED"/>
    <property type="match status" value="1"/>
</dbReference>
<dbReference type="InterPro" id="IPR036047">
    <property type="entry name" value="F-box-like_dom_sf"/>
</dbReference>
<dbReference type="EMBL" id="MCGT01000006">
    <property type="protein sequence ID" value="ORX58738.1"/>
    <property type="molecule type" value="Genomic_DNA"/>
</dbReference>
<keyword evidence="3" id="KW-1185">Reference proteome</keyword>
<proteinExistence type="predicted"/>
<organism evidence="2 3">
    <name type="scientific">Hesseltinella vesiculosa</name>
    <dbReference type="NCBI Taxonomy" id="101127"/>
    <lineage>
        <taxon>Eukaryota</taxon>
        <taxon>Fungi</taxon>
        <taxon>Fungi incertae sedis</taxon>
        <taxon>Mucoromycota</taxon>
        <taxon>Mucoromycotina</taxon>
        <taxon>Mucoromycetes</taxon>
        <taxon>Mucorales</taxon>
        <taxon>Cunninghamellaceae</taxon>
        <taxon>Hesseltinella</taxon>
    </lineage>
</organism>
<accession>A0A1X2GPX8</accession>
<dbReference type="PROSITE" id="PS50181">
    <property type="entry name" value="FBOX"/>
    <property type="match status" value="1"/>
</dbReference>
<protein>
    <recommendedName>
        <fullName evidence="1">F-box domain-containing protein</fullName>
    </recommendedName>
</protein>
<comment type="caution">
    <text evidence="2">The sequence shown here is derived from an EMBL/GenBank/DDBJ whole genome shotgun (WGS) entry which is preliminary data.</text>
</comment>
<name>A0A1X2GPX8_9FUNG</name>
<dbReference type="InterPro" id="IPR001810">
    <property type="entry name" value="F-box_dom"/>
</dbReference>
<dbReference type="AlphaFoldDB" id="A0A1X2GPX8"/>
<dbReference type="CDD" id="cd09917">
    <property type="entry name" value="F-box_SF"/>
    <property type="match status" value="1"/>
</dbReference>
<evidence type="ECO:0000259" key="1">
    <source>
        <dbReference type="PROSITE" id="PS50181"/>
    </source>
</evidence>
<sequence>MDYLSQLPQEIIELIAHKLSQHDLFVFCTVCRAIQNKTFPLLYQHVTLTDSQYMERLATTLAKLTNDTMKPLGYFTRSLTFKCGALDVSLLDAIALACPFVTTLRFPGMCLELTVSNQSARTSSDYPTQLPRPYTNFASNIQYTGNEDYRSCLFLGFKSFYDCIVSNHPHLTSLSFTHVGNFDDDEFRMYMRKLPAGLVELSMNMHDRSLTIDDVEIIHKRCPLLESLDLGDSLRLAEVNEPPIVAMNYVLKEFSIRSESRNANCWSWLWYASKKYGHQLQTFRLNNAYNIYMQHDIPTTEQGRSVHNASLDFAKQHATTLRKLELNGLGIYGGFWGFMRGAKRRGGGMSSLTRVEFKGVWFSTVFESILGSYVYELMVFAIQSTIRELSLSLAHKNVKVQDLCRALGGCPHLTNLGIEESSDTCMTFPLPFLLDQCSRLKQLTLKVSNVDTSLDWPTHHPITSFTLEQATVTGEQLTQALAAMHFLKKLNLLNIVIDEHHRPPDHKYQKPQAAIWAIPNPNMSITINGLSYSGLLGDKNYRLILGSSPTEQVSFWSFP</sequence>
<reference evidence="2 3" key="1">
    <citation type="submission" date="2016-07" db="EMBL/GenBank/DDBJ databases">
        <title>Pervasive Adenine N6-methylation of Active Genes in Fungi.</title>
        <authorList>
            <consortium name="DOE Joint Genome Institute"/>
            <person name="Mondo S.J."/>
            <person name="Dannebaum R.O."/>
            <person name="Kuo R.C."/>
            <person name="Labutti K."/>
            <person name="Haridas S."/>
            <person name="Kuo A."/>
            <person name="Salamov A."/>
            <person name="Ahrendt S.R."/>
            <person name="Lipzen A."/>
            <person name="Sullivan W."/>
            <person name="Andreopoulos W.B."/>
            <person name="Clum A."/>
            <person name="Lindquist E."/>
            <person name="Daum C."/>
            <person name="Ramamoorthy G.K."/>
            <person name="Gryganskyi A."/>
            <person name="Culley D."/>
            <person name="Magnuson J.K."/>
            <person name="James T.Y."/>
            <person name="O'Malley M.A."/>
            <person name="Stajich J.E."/>
            <person name="Spatafora J.W."/>
            <person name="Visel A."/>
            <person name="Grigoriev I.V."/>
        </authorList>
    </citation>
    <scope>NUCLEOTIDE SEQUENCE [LARGE SCALE GENOMIC DNA]</scope>
    <source>
        <strain evidence="2 3">NRRL 3301</strain>
    </source>
</reference>
<evidence type="ECO:0000313" key="2">
    <source>
        <dbReference type="EMBL" id="ORX58738.1"/>
    </source>
</evidence>
<dbReference type="Proteomes" id="UP000242146">
    <property type="component" value="Unassembled WGS sequence"/>
</dbReference>
<feature type="domain" description="F-box" evidence="1">
    <location>
        <begin position="1"/>
        <end position="46"/>
    </location>
</feature>
<dbReference type="Pfam" id="PF00646">
    <property type="entry name" value="F-box"/>
    <property type="match status" value="1"/>
</dbReference>
<dbReference type="SUPFAM" id="SSF81383">
    <property type="entry name" value="F-box domain"/>
    <property type="match status" value="1"/>
</dbReference>
<dbReference type="Gene3D" id="3.80.10.10">
    <property type="entry name" value="Ribonuclease Inhibitor"/>
    <property type="match status" value="2"/>
</dbReference>
<dbReference type="PANTHER" id="PTHR38926:SF5">
    <property type="entry name" value="F-BOX AND LEUCINE-RICH REPEAT PROTEIN 6"/>
    <property type="match status" value="1"/>
</dbReference>
<dbReference type="SUPFAM" id="SSF52047">
    <property type="entry name" value="RNI-like"/>
    <property type="match status" value="2"/>
</dbReference>